<feature type="domain" description="DUF4218" evidence="1">
    <location>
        <begin position="1"/>
        <end position="44"/>
    </location>
</feature>
<dbReference type="Pfam" id="PF13960">
    <property type="entry name" value="DUF4218"/>
    <property type="match status" value="1"/>
</dbReference>
<organism evidence="2">
    <name type="scientific">Oryza brachyantha</name>
    <name type="common">malo sina</name>
    <dbReference type="NCBI Taxonomy" id="4533"/>
    <lineage>
        <taxon>Eukaryota</taxon>
        <taxon>Viridiplantae</taxon>
        <taxon>Streptophyta</taxon>
        <taxon>Embryophyta</taxon>
        <taxon>Tracheophyta</taxon>
        <taxon>Spermatophyta</taxon>
        <taxon>Magnoliopsida</taxon>
        <taxon>Liliopsida</taxon>
        <taxon>Poales</taxon>
        <taxon>Poaceae</taxon>
        <taxon>BOP clade</taxon>
        <taxon>Oryzoideae</taxon>
        <taxon>Oryzeae</taxon>
        <taxon>Oryzinae</taxon>
        <taxon>Oryza</taxon>
    </lineage>
</organism>
<reference evidence="2" key="1">
    <citation type="journal article" date="2013" name="Nat. Commun.">
        <title>Whole-genome sequencing of Oryza brachyantha reveals mechanisms underlying Oryza genome evolution.</title>
        <authorList>
            <person name="Chen J."/>
            <person name="Huang Q."/>
            <person name="Gao D."/>
            <person name="Wang J."/>
            <person name="Lang Y."/>
            <person name="Liu T."/>
            <person name="Li B."/>
            <person name="Bai Z."/>
            <person name="Luis Goicoechea J."/>
            <person name="Liang C."/>
            <person name="Chen C."/>
            <person name="Zhang W."/>
            <person name="Sun S."/>
            <person name="Liao Y."/>
            <person name="Zhang X."/>
            <person name="Yang L."/>
            <person name="Song C."/>
            <person name="Wang M."/>
            <person name="Shi J."/>
            <person name="Liu G."/>
            <person name="Liu J."/>
            <person name="Zhou H."/>
            <person name="Zhou W."/>
            <person name="Yu Q."/>
            <person name="An N."/>
            <person name="Chen Y."/>
            <person name="Cai Q."/>
            <person name="Wang B."/>
            <person name="Liu B."/>
            <person name="Min J."/>
            <person name="Huang Y."/>
            <person name="Wu H."/>
            <person name="Li Z."/>
            <person name="Zhang Y."/>
            <person name="Yin Y."/>
            <person name="Song W."/>
            <person name="Jiang J."/>
            <person name="Jackson S.A."/>
            <person name="Wing R.A."/>
            <person name="Wang J."/>
            <person name="Chen M."/>
        </authorList>
    </citation>
    <scope>NUCLEOTIDE SEQUENCE [LARGE SCALE GENOMIC DNA]</scope>
    <source>
        <strain evidence="2">cv. IRGC 101232</strain>
    </source>
</reference>
<dbReference type="EnsemblPlants" id="OB11G16390.1">
    <property type="protein sequence ID" value="OB11G16390.1"/>
    <property type="gene ID" value="OB11G16390"/>
</dbReference>
<proteinExistence type="predicted"/>
<evidence type="ECO:0000313" key="2">
    <source>
        <dbReference type="EnsemblPlants" id="OB11G16390.1"/>
    </source>
</evidence>
<evidence type="ECO:0000313" key="3">
    <source>
        <dbReference type="Proteomes" id="UP000006038"/>
    </source>
</evidence>
<name>J3N753_ORYBR</name>
<accession>J3N753</accession>
<dbReference type="PANTHER" id="PTHR48258:SF9">
    <property type="entry name" value="OS01G0348150 PROTEIN"/>
    <property type="match status" value="1"/>
</dbReference>
<keyword evidence="3" id="KW-1185">Reference proteome</keyword>
<dbReference type="PANTHER" id="PTHR48258">
    <property type="entry name" value="DUF4218 DOMAIN-CONTAINING PROTEIN-RELATED"/>
    <property type="match status" value="1"/>
</dbReference>
<dbReference type="HOGENOM" id="CLU_1296100_0_0_1"/>
<sequence>MEIYLPLSFFDIMIHLPVQLVKQTKLCGLAFLREMWSLESWVNIRTGVKVDKEGFTLVDLAKVGYTDEPFVLAKQMLYDWSEIKGALNKAWGQYVKKDMRHKEDKSILGHKKDFLVSQQLGDQSGFQLSFVGFDANQWEWDMGTIVDTDAAAHSFEMNNHVLVMTTLKPLDFKFSAIDFCPEGIPAESLLLRGTTRIVAIWCRDAGLVCVTVV</sequence>
<reference evidence="2" key="2">
    <citation type="submission" date="2013-04" db="UniProtKB">
        <authorList>
            <consortium name="EnsemblPlants"/>
        </authorList>
    </citation>
    <scope>IDENTIFICATION</scope>
</reference>
<protein>
    <recommendedName>
        <fullName evidence="1">DUF4218 domain-containing protein</fullName>
    </recommendedName>
</protein>
<evidence type="ECO:0000259" key="1">
    <source>
        <dbReference type="Pfam" id="PF13960"/>
    </source>
</evidence>
<dbReference type="Proteomes" id="UP000006038">
    <property type="component" value="Chromosome 11"/>
</dbReference>
<dbReference type="AlphaFoldDB" id="J3N753"/>
<dbReference type="InterPro" id="IPR025452">
    <property type="entry name" value="DUF4218"/>
</dbReference>
<dbReference type="Gramene" id="OB11G16390.1">
    <property type="protein sequence ID" value="OB11G16390.1"/>
    <property type="gene ID" value="OB11G16390"/>
</dbReference>